<feature type="transmembrane region" description="Helical" evidence="2">
    <location>
        <begin position="61"/>
        <end position="81"/>
    </location>
</feature>
<sequence>MVILAAALMIFLWGLAVSRLPGLWRDSRQRALSASIIALAVSRTAGFPPLVDELSRAHLGAAQHLAAMVASYWFLRFVLLADGRAAAWHRASAAVMLTLLATAAVTFAVSPGVVDGPLTPGVVTFWLALDLYVGTALSAGAVLFGRTAAGVPARWSRAALRGVAAGAGLLALDTLFRAVVTTMIGAGAGVDPARLTPPAEFAQAVGALLMVAGGAAVSVPRGLSALAAYRSLLALRPLWKAMRDTFPQVILFSPRRAIVELAGVDDVHLRVYRRVIEIRDGLLALRVHLPPGPAAGDSGATRPRPGIEPGTADQNGPEDEARRIAEALHRRARGDEPVGEPGSWATVGPEMTDEVAWLSAVSTAYRKISEQPVSCPPAAPTPRPSGSSR</sequence>
<comment type="caution">
    <text evidence="4">The sequence shown here is derived from an EMBL/GenBank/DDBJ whole genome shotgun (WGS) entry which is preliminary data.</text>
</comment>
<reference evidence="4 5" key="1">
    <citation type="submission" date="2021-06" db="EMBL/GenBank/DDBJ databases">
        <title>Actinoplanes lichenicola sp. nov., and Actinoplanes ovalisporus sp. nov., isolated from lichen in Thailand.</title>
        <authorList>
            <person name="Saeng-In P."/>
            <person name="Kanchanasin P."/>
            <person name="Yuki M."/>
            <person name="Kudo T."/>
            <person name="Ohkuma M."/>
            <person name="Phongsopitanun W."/>
            <person name="Tanasupawat S."/>
        </authorList>
    </citation>
    <scope>NUCLEOTIDE SEQUENCE [LARGE SCALE GENOMIC DNA]</scope>
    <source>
        <strain evidence="4 5">NBRC 110975</strain>
    </source>
</reference>
<feature type="compositionally biased region" description="Basic and acidic residues" evidence="1">
    <location>
        <begin position="319"/>
        <end position="336"/>
    </location>
</feature>
<evidence type="ECO:0000259" key="3">
    <source>
        <dbReference type="Pfam" id="PF20182"/>
    </source>
</evidence>
<dbReference type="InterPro" id="IPR046675">
    <property type="entry name" value="DUF6545"/>
</dbReference>
<dbReference type="NCBIfam" id="NF042915">
    <property type="entry name" value="MAB_1171c_fam"/>
    <property type="match status" value="1"/>
</dbReference>
<feature type="transmembrane region" description="Helical" evidence="2">
    <location>
        <begin position="93"/>
        <end position="113"/>
    </location>
</feature>
<feature type="region of interest" description="Disordered" evidence="1">
    <location>
        <begin position="368"/>
        <end position="389"/>
    </location>
</feature>
<feature type="domain" description="DUF6545" evidence="3">
    <location>
        <begin position="227"/>
        <end position="366"/>
    </location>
</feature>
<feature type="transmembrane region" description="Helical" evidence="2">
    <location>
        <begin position="125"/>
        <end position="146"/>
    </location>
</feature>
<organism evidence="4 5">
    <name type="scientific">Paractinoplanes bogorensis</name>
    <dbReference type="NCBI Taxonomy" id="1610840"/>
    <lineage>
        <taxon>Bacteria</taxon>
        <taxon>Bacillati</taxon>
        <taxon>Actinomycetota</taxon>
        <taxon>Actinomycetes</taxon>
        <taxon>Micromonosporales</taxon>
        <taxon>Micromonosporaceae</taxon>
        <taxon>Paractinoplanes</taxon>
    </lineage>
</organism>
<evidence type="ECO:0000256" key="2">
    <source>
        <dbReference type="SAM" id="Phobius"/>
    </source>
</evidence>
<feature type="region of interest" description="Disordered" evidence="1">
    <location>
        <begin position="292"/>
        <end position="349"/>
    </location>
</feature>
<keyword evidence="2" id="KW-0812">Transmembrane</keyword>
<dbReference type="EMBL" id="JAHKKG010000004">
    <property type="protein sequence ID" value="MBU2664353.1"/>
    <property type="molecule type" value="Genomic_DNA"/>
</dbReference>
<dbReference type="Pfam" id="PF20182">
    <property type="entry name" value="DUF6545"/>
    <property type="match status" value="1"/>
</dbReference>
<gene>
    <name evidence="4" type="ORF">KOI35_12690</name>
</gene>
<evidence type="ECO:0000313" key="4">
    <source>
        <dbReference type="EMBL" id="MBU2664353.1"/>
    </source>
</evidence>
<accession>A0ABS5YNQ7</accession>
<dbReference type="InterPro" id="IPR050039">
    <property type="entry name" value="MAB_1171c-like"/>
</dbReference>
<keyword evidence="5" id="KW-1185">Reference proteome</keyword>
<keyword evidence="2" id="KW-0472">Membrane</keyword>
<evidence type="ECO:0000256" key="1">
    <source>
        <dbReference type="SAM" id="MobiDB-lite"/>
    </source>
</evidence>
<keyword evidence="2" id="KW-1133">Transmembrane helix</keyword>
<evidence type="ECO:0000313" key="5">
    <source>
        <dbReference type="Proteomes" id="UP001519654"/>
    </source>
</evidence>
<feature type="transmembrane region" description="Helical" evidence="2">
    <location>
        <begin position="158"/>
        <end position="184"/>
    </location>
</feature>
<feature type="compositionally biased region" description="Pro residues" evidence="1">
    <location>
        <begin position="374"/>
        <end position="383"/>
    </location>
</feature>
<protein>
    <recommendedName>
        <fullName evidence="3">DUF6545 domain-containing protein</fullName>
    </recommendedName>
</protein>
<proteinExistence type="predicted"/>
<dbReference type="Proteomes" id="UP001519654">
    <property type="component" value="Unassembled WGS sequence"/>
</dbReference>
<dbReference type="RefSeq" id="WP_215786904.1">
    <property type="nucleotide sequence ID" value="NZ_JAHKKG010000004.1"/>
</dbReference>
<name>A0ABS5YNQ7_9ACTN</name>